<reference evidence="3" key="1">
    <citation type="submission" date="2016-06" db="EMBL/GenBank/DDBJ databases">
        <title>Parallel loss of symbiosis genes in relatives of nitrogen-fixing non-legume Parasponia.</title>
        <authorList>
            <person name="Van Velzen R."/>
            <person name="Holmer R."/>
            <person name="Bu F."/>
            <person name="Rutten L."/>
            <person name="Van Zeijl A."/>
            <person name="Liu W."/>
            <person name="Santuari L."/>
            <person name="Cao Q."/>
            <person name="Sharma T."/>
            <person name="Shen D."/>
            <person name="Roswanjaya Y."/>
            <person name="Wardhani T."/>
            <person name="Kalhor M.S."/>
            <person name="Jansen J."/>
            <person name="Van den Hoogen J."/>
            <person name="Gungor B."/>
            <person name="Hartog M."/>
            <person name="Hontelez J."/>
            <person name="Verver J."/>
            <person name="Yang W.-C."/>
            <person name="Schijlen E."/>
            <person name="Repin R."/>
            <person name="Schilthuizen M."/>
            <person name="Schranz E."/>
            <person name="Heidstra R."/>
            <person name="Miyata K."/>
            <person name="Fedorova E."/>
            <person name="Kohlen W."/>
            <person name="Bisseling T."/>
            <person name="Smit S."/>
            <person name="Geurts R."/>
        </authorList>
    </citation>
    <scope>NUCLEOTIDE SEQUENCE [LARGE SCALE GENOMIC DNA]</scope>
    <source>
        <strain evidence="3">cv. WU1-14</strain>
    </source>
</reference>
<evidence type="ECO:0000313" key="2">
    <source>
        <dbReference type="EMBL" id="PON37872.1"/>
    </source>
</evidence>
<accession>A0A2P5AMW5</accession>
<dbReference type="Proteomes" id="UP000237105">
    <property type="component" value="Unassembled WGS sequence"/>
</dbReference>
<gene>
    <name evidence="2" type="ORF">PanWU01x14_316930</name>
</gene>
<evidence type="ECO:0000313" key="3">
    <source>
        <dbReference type="Proteomes" id="UP000237105"/>
    </source>
</evidence>
<name>A0A2P5AMW5_PARAD</name>
<comment type="caution">
    <text evidence="2">The sequence shown here is derived from an EMBL/GenBank/DDBJ whole genome shotgun (WGS) entry which is preliminary data.</text>
</comment>
<sequence>MHTRPSTTDGVGGGAPLPPSPTLPLVRVVLVVGSVTLERDHRRDASAADRFAWLRALPIPSCQSDT</sequence>
<proteinExistence type="predicted"/>
<keyword evidence="3" id="KW-1185">Reference proteome</keyword>
<dbReference type="EMBL" id="JXTB01000514">
    <property type="protein sequence ID" value="PON37872.1"/>
    <property type="molecule type" value="Genomic_DNA"/>
</dbReference>
<organism evidence="2 3">
    <name type="scientific">Parasponia andersonii</name>
    <name type="common">Sponia andersonii</name>
    <dbReference type="NCBI Taxonomy" id="3476"/>
    <lineage>
        <taxon>Eukaryota</taxon>
        <taxon>Viridiplantae</taxon>
        <taxon>Streptophyta</taxon>
        <taxon>Embryophyta</taxon>
        <taxon>Tracheophyta</taxon>
        <taxon>Spermatophyta</taxon>
        <taxon>Magnoliopsida</taxon>
        <taxon>eudicotyledons</taxon>
        <taxon>Gunneridae</taxon>
        <taxon>Pentapetalae</taxon>
        <taxon>rosids</taxon>
        <taxon>fabids</taxon>
        <taxon>Rosales</taxon>
        <taxon>Cannabaceae</taxon>
        <taxon>Parasponia</taxon>
    </lineage>
</organism>
<feature type="region of interest" description="Disordered" evidence="1">
    <location>
        <begin position="1"/>
        <end position="22"/>
    </location>
</feature>
<protein>
    <submittedName>
        <fullName evidence="2">Uncharacterized protein</fullName>
    </submittedName>
</protein>
<dbReference type="AlphaFoldDB" id="A0A2P5AMW5"/>
<evidence type="ECO:0000256" key="1">
    <source>
        <dbReference type="SAM" id="MobiDB-lite"/>
    </source>
</evidence>